<reference evidence="11 12" key="1">
    <citation type="submission" date="2018-10" db="EMBL/GenBank/DDBJ databases">
        <title>Sphingobacterium sp. M05W1-28.</title>
        <authorList>
            <person name="Cai H."/>
        </authorList>
    </citation>
    <scope>NUCLEOTIDE SEQUENCE [LARGE SCALE GENOMIC DNA]</scope>
    <source>
        <strain evidence="11 12">M05W1-28</strain>
    </source>
</reference>
<dbReference type="EMBL" id="RBWS01000013">
    <property type="protein sequence ID" value="RKO70305.1"/>
    <property type="molecule type" value="Genomic_DNA"/>
</dbReference>
<organism evidence="11 12">
    <name type="scientific">Sphingobacterium puteale</name>
    <dbReference type="NCBI Taxonomy" id="2420510"/>
    <lineage>
        <taxon>Bacteria</taxon>
        <taxon>Pseudomonadati</taxon>
        <taxon>Bacteroidota</taxon>
        <taxon>Sphingobacteriia</taxon>
        <taxon>Sphingobacteriales</taxon>
        <taxon>Sphingobacteriaceae</taxon>
        <taxon>Sphingobacterium</taxon>
    </lineage>
</organism>
<evidence type="ECO:0000313" key="12">
    <source>
        <dbReference type="Proteomes" id="UP000282423"/>
    </source>
</evidence>
<evidence type="ECO:0000313" key="11">
    <source>
        <dbReference type="EMBL" id="RKO70305.1"/>
    </source>
</evidence>
<comment type="caution">
    <text evidence="11">The sequence shown here is derived from an EMBL/GenBank/DDBJ whole genome shotgun (WGS) entry which is preliminary data.</text>
</comment>
<feature type="active site" evidence="7">
    <location>
        <position position="309"/>
    </location>
</feature>
<dbReference type="Gene3D" id="2.60.220.10">
    <property type="entry name" value="Polysaccharide lyase family 8-like, C-terminal"/>
    <property type="match status" value="1"/>
</dbReference>
<keyword evidence="5" id="KW-0106">Calcium</keyword>
<evidence type="ECO:0000256" key="2">
    <source>
        <dbReference type="ARBA" id="ARBA00006699"/>
    </source>
</evidence>
<proteinExistence type="inferred from homology"/>
<feature type="active site" evidence="7">
    <location>
        <position position="255"/>
    </location>
</feature>
<dbReference type="Pfam" id="PF02884">
    <property type="entry name" value="Lyase_8_C"/>
    <property type="match status" value="1"/>
</dbReference>
<gene>
    <name evidence="11" type="ORF">D7322_17500</name>
</gene>
<evidence type="ECO:0000256" key="7">
    <source>
        <dbReference type="PIRSR" id="PIRSR638970-1"/>
    </source>
</evidence>
<dbReference type="GO" id="GO:0016837">
    <property type="term" value="F:carbon-oxygen lyase activity, acting on polysaccharides"/>
    <property type="evidence" value="ECO:0007669"/>
    <property type="project" value="UniProtKB-ARBA"/>
</dbReference>
<dbReference type="GO" id="GO:0005576">
    <property type="term" value="C:extracellular region"/>
    <property type="evidence" value="ECO:0007669"/>
    <property type="project" value="InterPro"/>
</dbReference>
<name>A0A420VVM0_9SPHI</name>
<sequence length="721" mass="81522">MVDMMILAALAKKMFILRILTNKKRMKIILILLLAFGAVMAKAQDSHTFDRIKKHVYDDELQSSAAPSDKATIWRSQLTEAGTWSDIDYTSKSISLWPPGEHLDRLKALIVAYVSPKSKFYQQKSLYDKIVQAAQYWANNRFESTNWWHNEIASPKAIGVCLILMKFGQEKIPPTLEMQLVKLMERGDPYKKTGANKSDIAMHYFYRALILEDENLLAAAMEQLLLPIQLVDGEEGLQYDFSYLQHGPQLYIAGYGEEFLKGISKVMAYVRETPYAVNKEKLDLFEKFLLETYLPIIRARYIDFNVHGRGISRPDILRKDQEVGLLQQMQLIDPANNAVWKKGMAKLDSLQAFDAEFTHRHYWKGDYTTHLRKQYHFNVRLASKRTNKSESGNGENMLGKNMTDGVTNIQVFGPEYYNIMPVWEWDKIPGTTTRDYPDDQELKEQWGVLATNAFAGGVSNGTIGASAMSVQYDGVSAQKAWFFFDREIVCLGSGITCAAVEPVVTTLNQTWLNGPVVWNGKEISTRDSLIRNVKGGEYVLHNRVGYYFPEAMKVALTAKEQSGSWYRINRSRSKDAVRGKVFKLWVEQAAKPVNGSYAYIVVPGVDQIDKRAMQQLKIWHNTPAIQAVEHQGLAAIQAVFHQSGTCQIGAWSIQVDKPVILQITKGDSVFKLDVADPLQQEKAIHVHLINKSAKVNQIVEIALPQAEYAGSTASKIITIGK</sequence>
<keyword evidence="12" id="KW-1185">Reference proteome</keyword>
<comment type="subunit">
    <text evidence="3">Monomer.</text>
</comment>
<dbReference type="Pfam" id="PF08124">
    <property type="entry name" value="Lyase_8_N"/>
    <property type="match status" value="1"/>
</dbReference>
<feature type="active site" evidence="7">
    <location>
        <position position="246"/>
    </location>
</feature>
<evidence type="ECO:0000259" key="9">
    <source>
        <dbReference type="Pfam" id="PF02884"/>
    </source>
</evidence>
<dbReference type="PANTHER" id="PTHR38481:SF1">
    <property type="entry name" value="HYALURONATE LYASE"/>
    <property type="match status" value="1"/>
</dbReference>
<feature type="domain" description="Polysaccharide lyase family 8 central" evidence="8">
    <location>
        <begin position="359"/>
        <end position="606"/>
    </location>
</feature>
<dbReference type="InterPro" id="IPR014718">
    <property type="entry name" value="GH-type_carb-bd"/>
</dbReference>
<dbReference type="InterPro" id="IPR038970">
    <property type="entry name" value="Lyase_8"/>
</dbReference>
<evidence type="ECO:0000259" key="8">
    <source>
        <dbReference type="Pfam" id="PF02278"/>
    </source>
</evidence>
<evidence type="ECO:0000256" key="4">
    <source>
        <dbReference type="ARBA" id="ARBA00022729"/>
    </source>
</evidence>
<evidence type="ECO:0000256" key="5">
    <source>
        <dbReference type="ARBA" id="ARBA00022837"/>
    </source>
</evidence>
<dbReference type="Gene3D" id="2.70.98.10">
    <property type="match status" value="1"/>
</dbReference>
<feature type="domain" description="Polysaccharide lyase family 8 C-terminal" evidence="9">
    <location>
        <begin position="620"/>
        <end position="684"/>
    </location>
</feature>
<dbReference type="OrthoDB" id="6394136at2"/>
<dbReference type="GO" id="GO:0005975">
    <property type="term" value="P:carbohydrate metabolic process"/>
    <property type="evidence" value="ECO:0007669"/>
    <property type="project" value="InterPro"/>
</dbReference>
<dbReference type="GO" id="GO:0030246">
    <property type="term" value="F:carbohydrate binding"/>
    <property type="evidence" value="ECO:0007669"/>
    <property type="project" value="InterPro"/>
</dbReference>
<dbReference type="InterPro" id="IPR011013">
    <property type="entry name" value="Gal_mutarotase_sf_dom"/>
</dbReference>
<dbReference type="InterPro" id="IPR011071">
    <property type="entry name" value="Lyase_8-like_C"/>
</dbReference>
<dbReference type="PANTHER" id="PTHR38481">
    <property type="entry name" value="HYALURONATE LYASE"/>
    <property type="match status" value="1"/>
</dbReference>
<dbReference type="InterPro" id="IPR008929">
    <property type="entry name" value="Chondroitin_lyas"/>
</dbReference>
<evidence type="ECO:0000256" key="6">
    <source>
        <dbReference type="ARBA" id="ARBA00023239"/>
    </source>
</evidence>
<dbReference type="Gene3D" id="1.50.10.100">
    <property type="entry name" value="Chondroitin AC/alginate lyase"/>
    <property type="match status" value="1"/>
</dbReference>
<dbReference type="InterPro" id="IPR004103">
    <property type="entry name" value="Lyase_8_C"/>
</dbReference>
<dbReference type="Proteomes" id="UP000282423">
    <property type="component" value="Unassembled WGS sequence"/>
</dbReference>
<dbReference type="SUPFAM" id="SSF74650">
    <property type="entry name" value="Galactose mutarotase-like"/>
    <property type="match status" value="1"/>
</dbReference>
<dbReference type="AlphaFoldDB" id="A0A420VVM0"/>
<dbReference type="Pfam" id="PF02278">
    <property type="entry name" value="Lyase_8"/>
    <property type="match status" value="1"/>
</dbReference>
<comment type="similarity">
    <text evidence="2">Belongs to the polysaccharide lyase 8 family.</text>
</comment>
<evidence type="ECO:0000256" key="3">
    <source>
        <dbReference type="ARBA" id="ARBA00011245"/>
    </source>
</evidence>
<evidence type="ECO:0000256" key="1">
    <source>
        <dbReference type="ARBA" id="ARBA00001913"/>
    </source>
</evidence>
<accession>A0A420VVM0</accession>
<dbReference type="SUPFAM" id="SSF48230">
    <property type="entry name" value="Chondroitin AC/alginate lyase"/>
    <property type="match status" value="1"/>
</dbReference>
<protein>
    <submittedName>
        <fullName evidence="11">Chondroitinase</fullName>
    </submittedName>
</protein>
<keyword evidence="6" id="KW-0456">Lyase</keyword>
<evidence type="ECO:0000259" key="10">
    <source>
        <dbReference type="Pfam" id="PF08124"/>
    </source>
</evidence>
<comment type="cofactor">
    <cofactor evidence="1">
        <name>Ca(2+)</name>
        <dbReference type="ChEBI" id="CHEBI:29108"/>
    </cofactor>
</comment>
<dbReference type="CDD" id="cd01083">
    <property type="entry name" value="GAG_Lyase"/>
    <property type="match status" value="1"/>
</dbReference>
<dbReference type="InterPro" id="IPR012970">
    <property type="entry name" value="Lyase_8_alpha_N"/>
</dbReference>
<feature type="domain" description="Polysaccharide lyase 8 N-terminal alpha-helical" evidence="10">
    <location>
        <begin position="75"/>
        <end position="335"/>
    </location>
</feature>
<dbReference type="SUPFAM" id="SSF49863">
    <property type="entry name" value="Hyaluronate lyase-like, C-terminal domain"/>
    <property type="match status" value="1"/>
</dbReference>
<keyword evidence="4" id="KW-0732">Signal</keyword>
<dbReference type="InterPro" id="IPR003159">
    <property type="entry name" value="Lyase_8_central_dom"/>
</dbReference>